<feature type="region of interest" description="Disordered" evidence="2">
    <location>
        <begin position="36"/>
        <end position="89"/>
    </location>
</feature>
<dbReference type="SUPFAM" id="SSF51045">
    <property type="entry name" value="WW domain"/>
    <property type="match status" value="1"/>
</dbReference>
<dbReference type="PROSITE" id="PS01159">
    <property type="entry name" value="WW_DOMAIN_1"/>
    <property type="match status" value="1"/>
</dbReference>
<proteinExistence type="predicted"/>
<keyword evidence="5" id="KW-1185">Reference proteome</keyword>
<evidence type="ECO:0000313" key="5">
    <source>
        <dbReference type="Proteomes" id="UP001620645"/>
    </source>
</evidence>
<dbReference type="SMART" id="SM00456">
    <property type="entry name" value="WW"/>
    <property type="match status" value="1"/>
</dbReference>
<feature type="region of interest" description="Disordered" evidence="2">
    <location>
        <begin position="581"/>
        <end position="613"/>
    </location>
</feature>
<dbReference type="CDD" id="cd00201">
    <property type="entry name" value="WW"/>
    <property type="match status" value="1"/>
</dbReference>
<dbReference type="AlphaFoldDB" id="A0ABD2JDY7"/>
<dbReference type="Gene3D" id="2.20.70.10">
    <property type="match status" value="1"/>
</dbReference>
<reference evidence="4 5" key="1">
    <citation type="submission" date="2024-10" db="EMBL/GenBank/DDBJ databases">
        <authorList>
            <person name="Kim D."/>
        </authorList>
    </citation>
    <scope>NUCLEOTIDE SEQUENCE [LARGE SCALE GENOMIC DNA]</scope>
    <source>
        <strain evidence="4">Taebaek</strain>
    </source>
</reference>
<evidence type="ECO:0000256" key="2">
    <source>
        <dbReference type="SAM" id="MobiDB-lite"/>
    </source>
</evidence>
<keyword evidence="1" id="KW-0677">Repeat</keyword>
<evidence type="ECO:0000259" key="3">
    <source>
        <dbReference type="PROSITE" id="PS50020"/>
    </source>
</evidence>
<dbReference type="InterPro" id="IPR036020">
    <property type="entry name" value="WW_dom_sf"/>
</dbReference>
<feature type="compositionally biased region" description="Basic residues" evidence="2">
    <location>
        <begin position="210"/>
        <end position="225"/>
    </location>
</feature>
<dbReference type="PROSITE" id="PS50020">
    <property type="entry name" value="WW_DOMAIN_2"/>
    <property type="match status" value="1"/>
</dbReference>
<organism evidence="4 5">
    <name type="scientific">Heterodera schachtii</name>
    <name type="common">Sugarbeet cyst nematode worm</name>
    <name type="synonym">Tylenchus schachtii</name>
    <dbReference type="NCBI Taxonomy" id="97005"/>
    <lineage>
        <taxon>Eukaryota</taxon>
        <taxon>Metazoa</taxon>
        <taxon>Ecdysozoa</taxon>
        <taxon>Nematoda</taxon>
        <taxon>Chromadorea</taxon>
        <taxon>Rhabditida</taxon>
        <taxon>Tylenchina</taxon>
        <taxon>Tylenchomorpha</taxon>
        <taxon>Tylenchoidea</taxon>
        <taxon>Heteroderidae</taxon>
        <taxon>Heteroderinae</taxon>
        <taxon>Heterodera</taxon>
    </lineage>
</organism>
<protein>
    <recommendedName>
        <fullName evidence="3">WW domain-containing protein</fullName>
    </recommendedName>
</protein>
<evidence type="ECO:0000313" key="4">
    <source>
        <dbReference type="EMBL" id="KAL3088829.1"/>
    </source>
</evidence>
<feature type="compositionally biased region" description="Low complexity" evidence="2">
    <location>
        <begin position="168"/>
        <end position="185"/>
    </location>
</feature>
<feature type="compositionally biased region" description="Polar residues" evidence="2">
    <location>
        <begin position="591"/>
        <end position="612"/>
    </location>
</feature>
<dbReference type="Proteomes" id="UP001620645">
    <property type="component" value="Unassembled WGS sequence"/>
</dbReference>
<feature type="compositionally biased region" description="Polar residues" evidence="2">
    <location>
        <begin position="42"/>
        <end position="55"/>
    </location>
</feature>
<feature type="region of interest" description="Disordered" evidence="2">
    <location>
        <begin position="435"/>
        <end position="523"/>
    </location>
</feature>
<accession>A0ABD2JDY7</accession>
<sequence>MSSSAKKRVEEKKRGTVQINTSCDINKSIEELISAGVKSHGSKQQPSFRKNSKMPSSIFAPKHNFNKHRSISGNSIHSRDSSEDGIGSTGRCGTLSPSSCVSACGLNYTSYGGLGGANALAGIGANFTSDGCRPMMEVSHNRQQSAPALINSEREQQHHHHHQRHCHQFGAAHQQQQQMDSAQLAHRSRGSAGLPPIAHHPPHAQNPVANHHHYQNQPHHQHQQQHHQQAPYHHVHSRSMNAMVAPSASVANTPPMANNAAAAAGGGGGGGAEMTYRAGAGSQSQLYFVDGNAPSMDLSSPQAAAGTIQQHHHHHHRTAKSCDFDMISGGGGGVDATATTTTATMLGNNHIMIDGENNAHPQQQQQQMGTQFFGNYPTITGYFPATQHQQQQYIDPAKQLNSSSSVAYWAGARGKSQSLDPIRFAEQTAQLSPLSSSAQQFTTPHLSSPHVASGASPCDATKYQQQHHQQHVQPQQQQKSQQMPFQQQQQQAHQQQNPPQHQQQSNIELVDPGDGLGPLPKGWNIGFASNGEAYFIDHNNKTTTWFDPRVPNAEQTELVARKIQQRQKQQQHHQQFNGVTFQQGPYGALPNNETPDNNGSTAVNSSPSSTTIGGMDRRVQQLKHEQQCMQEKREQMVRQGLLDASFLTRQPQQQHQQQAANFQHMNMVAHQQQQQQQQQFVQQQSKQQQQQELMEIDSFQQQAGGYLVDPLFQELTTGDLNPHEFDKYLIINDTARAAAQQQQQHQQNMAQ</sequence>
<dbReference type="InterPro" id="IPR001202">
    <property type="entry name" value="WW_dom"/>
</dbReference>
<feature type="domain" description="WW" evidence="3">
    <location>
        <begin position="517"/>
        <end position="550"/>
    </location>
</feature>
<feature type="compositionally biased region" description="Basic residues" evidence="2">
    <location>
        <begin position="157"/>
        <end position="167"/>
    </location>
</feature>
<comment type="caution">
    <text evidence="4">The sequence shown here is derived from an EMBL/GenBank/DDBJ whole genome shotgun (WGS) entry which is preliminary data.</text>
</comment>
<name>A0ABD2JDY7_HETSC</name>
<evidence type="ECO:0000256" key="1">
    <source>
        <dbReference type="ARBA" id="ARBA00022737"/>
    </source>
</evidence>
<gene>
    <name evidence="4" type="ORF">niasHS_009121</name>
</gene>
<dbReference type="EMBL" id="JBICCN010000152">
    <property type="protein sequence ID" value="KAL3088829.1"/>
    <property type="molecule type" value="Genomic_DNA"/>
</dbReference>
<dbReference type="PANTHER" id="PTHR10316:SF41">
    <property type="entry name" value="MAGI FAMILY MEMBER, X-LINKED A-RELATED"/>
    <property type="match status" value="1"/>
</dbReference>
<dbReference type="PANTHER" id="PTHR10316">
    <property type="entry name" value="MEMBRANE ASSOCIATED GUANYLATE KINASE-RELATED"/>
    <property type="match status" value="1"/>
</dbReference>
<dbReference type="Pfam" id="PF00397">
    <property type="entry name" value="WW"/>
    <property type="match status" value="1"/>
</dbReference>
<feature type="region of interest" description="Disordered" evidence="2">
    <location>
        <begin position="153"/>
        <end position="235"/>
    </location>
</feature>
<feature type="compositionally biased region" description="Low complexity" evidence="2">
    <location>
        <begin position="464"/>
        <end position="504"/>
    </location>
</feature>